<gene>
    <name evidence="3" type="ORF">CKO25_20875</name>
</gene>
<dbReference type="InterPro" id="IPR013497">
    <property type="entry name" value="Topo_IA_cen"/>
</dbReference>
<dbReference type="GO" id="GO:0003917">
    <property type="term" value="F:DNA topoisomerase type I (single strand cut, ATP-independent) activity"/>
    <property type="evidence" value="ECO:0007669"/>
    <property type="project" value="InterPro"/>
</dbReference>
<dbReference type="PANTHER" id="PTHR11390:SF21">
    <property type="entry name" value="DNA TOPOISOMERASE 3-ALPHA"/>
    <property type="match status" value="1"/>
</dbReference>
<keyword evidence="4" id="KW-1185">Reference proteome</keyword>
<dbReference type="SUPFAM" id="SSF56712">
    <property type="entry name" value="Prokaryotic type I DNA topoisomerase"/>
    <property type="match status" value="1"/>
</dbReference>
<accession>A0A9X1BBZ2</accession>
<dbReference type="InterPro" id="IPR023405">
    <property type="entry name" value="Topo_IA_core_domain"/>
</dbReference>
<dbReference type="GO" id="GO:0006310">
    <property type="term" value="P:DNA recombination"/>
    <property type="evidence" value="ECO:0007669"/>
    <property type="project" value="TreeGrafter"/>
</dbReference>
<sequence>VDDPQLRQKLKETSGIGTEATRAGIIETLQQRGYLIRRKRALHATEAGRALIDAVPEAVSDPATTARWEEALGEIAEGRGDLAAFLEQQAAWVRTLVRQIQEAGAEAIAIDGSAQPTCPSCGRSMRRRTGKHGAFWGCSGYPDCTVTRPDANGKP</sequence>
<dbReference type="Gene3D" id="3.30.65.10">
    <property type="entry name" value="Bacterial Topoisomerase I, domain 1"/>
    <property type="match status" value="1"/>
</dbReference>
<dbReference type="GO" id="GO:0006265">
    <property type="term" value="P:DNA topological change"/>
    <property type="evidence" value="ECO:0007669"/>
    <property type="project" value="InterPro"/>
</dbReference>
<name>A0A9X1BBZ2_9GAMM</name>
<dbReference type="GO" id="GO:0003677">
    <property type="term" value="F:DNA binding"/>
    <property type="evidence" value="ECO:0007669"/>
    <property type="project" value="InterPro"/>
</dbReference>
<comment type="caution">
    <text evidence="3">The sequence shown here is derived from an EMBL/GenBank/DDBJ whole genome shotgun (WGS) entry which is preliminary data.</text>
</comment>
<feature type="domain" description="Topo IA-type catalytic" evidence="2">
    <location>
        <begin position="1"/>
        <end position="97"/>
    </location>
</feature>
<dbReference type="GO" id="GO:0043597">
    <property type="term" value="C:cytoplasmic replication fork"/>
    <property type="evidence" value="ECO:0007669"/>
    <property type="project" value="TreeGrafter"/>
</dbReference>
<dbReference type="GO" id="GO:0006281">
    <property type="term" value="P:DNA repair"/>
    <property type="evidence" value="ECO:0007669"/>
    <property type="project" value="TreeGrafter"/>
</dbReference>
<dbReference type="Gene3D" id="1.10.460.10">
    <property type="entry name" value="Topoisomerase I, domain 2"/>
    <property type="match status" value="1"/>
</dbReference>
<dbReference type="AlphaFoldDB" id="A0A9X1BBZ2"/>
<dbReference type="Proteomes" id="UP001138802">
    <property type="component" value="Unassembled WGS sequence"/>
</dbReference>
<dbReference type="PROSITE" id="PS52039">
    <property type="entry name" value="TOPO_IA_2"/>
    <property type="match status" value="1"/>
</dbReference>
<evidence type="ECO:0000313" key="3">
    <source>
        <dbReference type="EMBL" id="MBK1647015.1"/>
    </source>
</evidence>
<evidence type="ECO:0000256" key="1">
    <source>
        <dbReference type="ARBA" id="ARBA00023235"/>
    </source>
</evidence>
<dbReference type="InterPro" id="IPR013824">
    <property type="entry name" value="Topo_IA_cen_sub1"/>
</dbReference>
<dbReference type="InterPro" id="IPR000380">
    <property type="entry name" value="Topo_IA"/>
</dbReference>
<dbReference type="PANTHER" id="PTHR11390">
    <property type="entry name" value="PROKARYOTIC DNA TOPOISOMERASE"/>
    <property type="match status" value="1"/>
</dbReference>
<reference evidence="3 4" key="1">
    <citation type="journal article" date="2020" name="Microorganisms">
        <title>Osmotic Adaptation and Compatible Solute Biosynthesis of Phototrophic Bacteria as Revealed from Genome Analyses.</title>
        <authorList>
            <person name="Imhoff J.F."/>
            <person name="Rahn T."/>
            <person name="Kunzel S."/>
            <person name="Keller A."/>
            <person name="Neulinger S.C."/>
        </authorList>
    </citation>
    <scope>NUCLEOTIDE SEQUENCE [LARGE SCALE GENOMIC DNA]</scope>
    <source>
        <strain evidence="3 4">DSM 21303</strain>
    </source>
</reference>
<dbReference type="InterPro" id="IPR013498">
    <property type="entry name" value="Topo_IA_Znf"/>
</dbReference>
<keyword evidence="1" id="KW-0413">Isomerase</keyword>
<dbReference type="Pfam" id="PF01131">
    <property type="entry name" value="Topoisom_bac"/>
    <property type="match status" value="1"/>
</dbReference>
<dbReference type="SUPFAM" id="SSF57783">
    <property type="entry name" value="Zinc beta-ribbon"/>
    <property type="match status" value="1"/>
</dbReference>
<dbReference type="EMBL" id="NRSD01000108">
    <property type="protein sequence ID" value="MBK1647015.1"/>
    <property type="molecule type" value="Genomic_DNA"/>
</dbReference>
<proteinExistence type="predicted"/>
<feature type="non-terminal residue" evidence="3">
    <location>
        <position position="155"/>
    </location>
</feature>
<feature type="non-terminal residue" evidence="3">
    <location>
        <position position="1"/>
    </location>
</feature>
<dbReference type="RefSeq" id="WP_200389851.1">
    <property type="nucleotide sequence ID" value="NZ_NRSD01000108.1"/>
</dbReference>
<dbReference type="Pfam" id="PF01396">
    <property type="entry name" value="Zn_ribbon_Top1"/>
    <property type="match status" value="1"/>
</dbReference>
<evidence type="ECO:0000259" key="2">
    <source>
        <dbReference type="PROSITE" id="PS52039"/>
    </source>
</evidence>
<protein>
    <submittedName>
        <fullName evidence="3">DNA topoisomerase III</fullName>
    </submittedName>
</protein>
<evidence type="ECO:0000313" key="4">
    <source>
        <dbReference type="Proteomes" id="UP001138802"/>
    </source>
</evidence>
<organism evidence="3 4">
    <name type="scientific">Thiocapsa imhoffii</name>
    <dbReference type="NCBI Taxonomy" id="382777"/>
    <lineage>
        <taxon>Bacteria</taxon>
        <taxon>Pseudomonadati</taxon>
        <taxon>Pseudomonadota</taxon>
        <taxon>Gammaproteobacteria</taxon>
        <taxon>Chromatiales</taxon>
        <taxon>Chromatiaceae</taxon>
        <taxon>Thiocapsa</taxon>
    </lineage>
</organism>